<keyword evidence="1" id="KW-0809">Transit peptide</keyword>
<proteinExistence type="inferred from homology"/>
<dbReference type="SMART" id="SM00577">
    <property type="entry name" value="CPDc"/>
    <property type="match status" value="1"/>
</dbReference>
<dbReference type="GO" id="GO:0005744">
    <property type="term" value="C:TIM23 mitochondrial import inner membrane translocase complex"/>
    <property type="evidence" value="ECO:0007669"/>
    <property type="project" value="UniProtKB-UniRule"/>
</dbReference>
<dbReference type="GO" id="GO:0015031">
    <property type="term" value="P:protein transport"/>
    <property type="evidence" value="ECO:0007669"/>
    <property type="project" value="UniProtKB-KW"/>
</dbReference>
<evidence type="ECO:0000259" key="3">
    <source>
        <dbReference type="PROSITE" id="PS50969"/>
    </source>
</evidence>
<evidence type="ECO:0000313" key="4">
    <source>
        <dbReference type="EMBL" id="KAL3526601.1"/>
    </source>
</evidence>
<dbReference type="PANTHER" id="PTHR12210">
    <property type="entry name" value="DULLARD PROTEIN PHOSPHATASE"/>
    <property type="match status" value="1"/>
</dbReference>
<evidence type="ECO:0000256" key="2">
    <source>
        <dbReference type="SAM" id="MobiDB-lite"/>
    </source>
</evidence>
<protein>
    <recommendedName>
        <fullName evidence="1">Mitochondrial import inner membrane translocase subunit TIM50</fullName>
    </recommendedName>
</protein>
<dbReference type="FunFam" id="3.40.50.1000:FF:000257">
    <property type="entry name" value="Haloacid dehalogenase-like hydrolase (HAD) superfamily protein"/>
    <property type="match status" value="1"/>
</dbReference>
<dbReference type="SUPFAM" id="SSF56784">
    <property type="entry name" value="HAD-like"/>
    <property type="match status" value="1"/>
</dbReference>
<dbReference type="AlphaFoldDB" id="A0ABD3A6U4"/>
<dbReference type="Proteomes" id="UP001630127">
    <property type="component" value="Unassembled WGS sequence"/>
</dbReference>
<feature type="compositionally biased region" description="Basic residues" evidence="2">
    <location>
        <begin position="18"/>
        <end position="29"/>
    </location>
</feature>
<dbReference type="InterPro" id="IPR036412">
    <property type="entry name" value="HAD-like_sf"/>
</dbReference>
<feature type="domain" description="FCP1 homology" evidence="3">
    <location>
        <begin position="197"/>
        <end position="378"/>
    </location>
</feature>
<keyword evidence="5" id="KW-1185">Reference proteome</keyword>
<name>A0ABD3A6U4_9GENT</name>
<organism evidence="4 5">
    <name type="scientific">Cinchona calisaya</name>
    <dbReference type="NCBI Taxonomy" id="153742"/>
    <lineage>
        <taxon>Eukaryota</taxon>
        <taxon>Viridiplantae</taxon>
        <taxon>Streptophyta</taxon>
        <taxon>Embryophyta</taxon>
        <taxon>Tracheophyta</taxon>
        <taxon>Spermatophyta</taxon>
        <taxon>Magnoliopsida</taxon>
        <taxon>eudicotyledons</taxon>
        <taxon>Gunneridae</taxon>
        <taxon>Pentapetalae</taxon>
        <taxon>asterids</taxon>
        <taxon>lamiids</taxon>
        <taxon>Gentianales</taxon>
        <taxon>Rubiaceae</taxon>
        <taxon>Cinchonoideae</taxon>
        <taxon>Cinchoneae</taxon>
        <taxon>Cinchona</taxon>
    </lineage>
</organism>
<dbReference type="PROSITE" id="PS50969">
    <property type="entry name" value="FCP1"/>
    <property type="match status" value="1"/>
</dbReference>
<keyword evidence="1" id="KW-0813">Transport</keyword>
<dbReference type="Gene3D" id="3.40.50.1000">
    <property type="entry name" value="HAD superfamily/HAD-like"/>
    <property type="match status" value="1"/>
</dbReference>
<dbReference type="InterPro" id="IPR023214">
    <property type="entry name" value="HAD_sf"/>
</dbReference>
<dbReference type="InterPro" id="IPR050365">
    <property type="entry name" value="TIM50"/>
</dbReference>
<feature type="region of interest" description="Disordered" evidence="2">
    <location>
        <begin position="1"/>
        <end position="34"/>
    </location>
</feature>
<accession>A0ABD3A6U4</accession>
<comment type="similarity">
    <text evidence="1">Belongs to the TIM50 family.</text>
</comment>
<keyword evidence="1" id="KW-0496">Mitochondrion</keyword>
<reference evidence="4 5" key="1">
    <citation type="submission" date="2024-11" db="EMBL/GenBank/DDBJ databases">
        <title>A near-complete genome assembly of Cinchona calisaya.</title>
        <authorList>
            <person name="Lian D.C."/>
            <person name="Zhao X.W."/>
            <person name="Wei L."/>
        </authorList>
    </citation>
    <scope>NUCLEOTIDE SEQUENCE [LARGE SCALE GENOMIC DNA]</scope>
    <source>
        <tissue evidence="4">Nenye</tissue>
    </source>
</reference>
<comment type="subunit">
    <text evidence="1">Component of the TIM23 complex.</text>
</comment>
<dbReference type="Pfam" id="PF03031">
    <property type="entry name" value="NIF"/>
    <property type="match status" value="1"/>
</dbReference>
<comment type="function">
    <text evidence="1">Essential component of the TIM23 complex, a complex that mediates the translocation of transit peptide-containing proteins across the mitochondrial inner membrane.</text>
</comment>
<evidence type="ECO:0000313" key="5">
    <source>
        <dbReference type="Proteomes" id="UP001630127"/>
    </source>
</evidence>
<gene>
    <name evidence="4" type="ORF">ACH5RR_011257</name>
</gene>
<comment type="subcellular location">
    <subcellularLocation>
        <location evidence="1">Mitochondrion inner membrane</location>
        <topology evidence="1">Single-pass membrane protein</topology>
    </subcellularLocation>
</comment>
<keyword evidence="1" id="KW-0653">Protein transport</keyword>
<evidence type="ECO:0000256" key="1">
    <source>
        <dbReference type="RuleBase" id="RU365079"/>
    </source>
</evidence>
<comment type="caution">
    <text evidence="4">The sequence shown here is derived from an EMBL/GenBank/DDBJ whole genome shotgun (WGS) entry which is preliminary data.</text>
</comment>
<sequence length="423" mass="48140">MDTSSDISVAEVKLESKKSRRRRRRRGKRQASNTHLVQNMDHQTDQNVEYSGDGKICMIPADSMQDATLELDSVTQPNQEHQKPDKVPITNGLKHSAREIEEGEVIKHSDGTYGPQVMDHTDILSNLSLEDAYDGLLGGSVNKIMGTEQESGFSMTKESVVSPLKYVPHAEYLSYVANGAPNSLVVPRHFAERASVVCSRRKLLILDINGILADIVMPPPKDYKADTRISGRAIFKRPFYYDFLKFCCERFDVGIWSSRSKRIVDGVIDYLLGDLKRKLLFCWDMSHCTETGFKTLENRHKPLVCKELRRLWEKYYPNLPWKEGDYDESNTLLIDDSPYKALFNPIHTAIFPNSYCYGDRSDNSLGPGGDIRVYLECLASTENIQKYIERHPFGQRAIDETSSLWGFYSRVLCNRSAQSTKGL</sequence>
<dbReference type="EMBL" id="JBJUIK010000005">
    <property type="protein sequence ID" value="KAL3526601.1"/>
    <property type="molecule type" value="Genomic_DNA"/>
</dbReference>
<dbReference type="InterPro" id="IPR004274">
    <property type="entry name" value="FCP1_dom"/>
</dbReference>
<keyword evidence="1" id="KW-0811">Translocation</keyword>